<evidence type="ECO:0000313" key="4">
    <source>
        <dbReference type="Proteomes" id="UP000541610"/>
    </source>
</evidence>
<name>A0A7J6P2Z6_PEROL</name>
<dbReference type="GO" id="GO:0043130">
    <property type="term" value="F:ubiquitin binding"/>
    <property type="evidence" value="ECO:0007669"/>
    <property type="project" value="TreeGrafter"/>
</dbReference>
<dbReference type="PANTHER" id="PTHR12710:SF0">
    <property type="entry name" value="NUCLEAR PROTEIN LOCALIZATION PROTEIN 4 HOMOLOG"/>
    <property type="match status" value="1"/>
</dbReference>
<dbReference type="OrthoDB" id="10251089at2759"/>
<gene>
    <name evidence="3" type="primary">NPLOC4</name>
    <name evidence="3" type="ORF">FOZ60_017323</name>
</gene>
<dbReference type="Pfam" id="PF00026">
    <property type="entry name" value="Asp"/>
    <property type="match status" value="2"/>
</dbReference>
<dbReference type="Gene3D" id="3.90.79.10">
    <property type="entry name" value="Nucleoside Triphosphate Pyrophosphohydrolase"/>
    <property type="match status" value="1"/>
</dbReference>
<dbReference type="PRINTS" id="PR00792">
    <property type="entry name" value="PEPSIN"/>
</dbReference>
<accession>A0A7J6P2Z6</accession>
<dbReference type="Proteomes" id="UP000541610">
    <property type="component" value="Unassembled WGS sequence"/>
</dbReference>
<dbReference type="GO" id="GO:0004190">
    <property type="term" value="F:aspartic-type endopeptidase activity"/>
    <property type="evidence" value="ECO:0007669"/>
    <property type="project" value="InterPro"/>
</dbReference>
<dbReference type="EMBL" id="JABANP010000098">
    <property type="protein sequence ID" value="KAF4690472.1"/>
    <property type="molecule type" value="Genomic_DNA"/>
</dbReference>
<evidence type="ECO:0000259" key="2">
    <source>
        <dbReference type="PROSITE" id="PS51767"/>
    </source>
</evidence>
<dbReference type="PROSITE" id="PS51767">
    <property type="entry name" value="PEPTIDASE_A1"/>
    <property type="match status" value="1"/>
</dbReference>
<dbReference type="InterPro" id="IPR021109">
    <property type="entry name" value="Peptidase_aspartic_dom_sf"/>
</dbReference>
<dbReference type="InterPro" id="IPR016563">
    <property type="entry name" value="Npl4"/>
</dbReference>
<evidence type="ECO:0000256" key="1">
    <source>
        <dbReference type="ARBA" id="ARBA00007447"/>
    </source>
</evidence>
<sequence length="1131" mass="126432">MSSSDQGDQKATKRNFQSFESYLKDHKYETSLLPLSQHYKPVVLEKGRMTKLPPALTLNRQRYRHVDHCEWMNTEEIKSFVQYWQYDKEMLQQRCGWLYGYYLSDPNYDDGCRIVVEGIYEPPKQEVFNAASGGLRMNEMLVAMQEASSGKPSSGIPGGEGMVDPALAKIDAVMAKLGLERVGCIMTSLPRDYEMSSGELLASARLQKLLERREHYTGYPVSKFVTAIVKPNEEKQGQPETMVWMASDQAEGMLQDGLFDVKKTAETPTRVQLREPFNVMLGDGRLAVRALTVLQEMMPPVLASGSEVTEFDPDWLLVKVNDGVPLKKRSMFRFSHFPRENRSRKQTPDDIKQYMRQIPAGTPSWARYADFHLLVYITLLLDEDTAGAIAGCISREEEIDKAMDELLTNICSSMILRTARNALRRSAVTSTRRGFGSSSATAAAGGAENELGKYADMPAVAVHKGYKMVMSLSICRLPPVYTEPAFIREHREWRAEWEERTANQLEIADSLVYQNFPHHFLPSRRELALLREGSQTDILQQEGGTVVKMSELEKLMAEEGLSGLEGQLGGGRKKKKKQEDLREMDKQRVLKETLQRICTAQLGEGYAPFFVGTCPMHYRKFTSVRNPEDDGAVVGSKVFYYRAIHLPSGPPVTLSPDGIIEDFAWVSRVQLTKARGTHPAIRNERRVPLSHFKVRLSRPSTTDANGDLAAEVPIVESGMVGNFTYYVEPILNLANLQYYGPIILGSPEQALTVQFDTGSSDLWVPQTMYDYNSSKTSSTSSVQKVLDYGKGAVFGNLTNDRVCLGLSNELCISGQNFVLASAQRDMNMRFFDGIMGLAWPGLSRTGTTVLQHLQEVMDYPLISFSLTDDPLFTMSLGSTVTFGAIEEENYRDGTFTWAPVVGDLWWSIEISIEALPPPPQRETAEASSGLLDSVGEFFGANEPDSASVLISEEQLAALDTGTSYITVPRDVYVPLLTALLPSEVLVTCTVLMPGGFLACPCEAQSSAGTMVFVIHGMRYTVTPADYFTLPTPQNECMIELQMSPDGLPIILGDTFLKKHYTVYDAKERRSWSGRIGLRWCLRRPRWQPQLYADRRAFRHGGRQLSTPRGPPPSCVLRAEHSLCSSLVCPPL</sequence>
<organism evidence="3 4">
    <name type="scientific">Perkinsus olseni</name>
    <name type="common">Perkinsus atlanticus</name>
    <dbReference type="NCBI Taxonomy" id="32597"/>
    <lineage>
        <taxon>Eukaryota</taxon>
        <taxon>Sar</taxon>
        <taxon>Alveolata</taxon>
        <taxon>Perkinsozoa</taxon>
        <taxon>Perkinsea</taxon>
        <taxon>Perkinsida</taxon>
        <taxon>Perkinsidae</taxon>
        <taxon>Perkinsus</taxon>
    </lineage>
</organism>
<feature type="domain" description="Peptidase A1" evidence="2">
    <location>
        <begin position="738"/>
        <end position="1078"/>
    </location>
</feature>
<comment type="caution">
    <text evidence="3">The sequence shown here is derived from an EMBL/GenBank/DDBJ whole genome shotgun (WGS) entry which is preliminary data.</text>
</comment>
<dbReference type="GO" id="GO:0006511">
    <property type="term" value="P:ubiquitin-dependent protein catabolic process"/>
    <property type="evidence" value="ECO:0007669"/>
    <property type="project" value="InterPro"/>
</dbReference>
<dbReference type="GO" id="GO:0005634">
    <property type="term" value="C:nucleus"/>
    <property type="evidence" value="ECO:0007669"/>
    <property type="project" value="TreeGrafter"/>
</dbReference>
<dbReference type="InterPro" id="IPR034164">
    <property type="entry name" value="Pepsin-like_dom"/>
</dbReference>
<reference evidence="3 4" key="1">
    <citation type="submission" date="2020-04" db="EMBL/GenBank/DDBJ databases">
        <title>Perkinsus olseni comparative genomics.</title>
        <authorList>
            <person name="Bogema D.R."/>
        </authorList>
    </citation>
    <scope>NUCLEOTIDE SEQUENCE [LARGE SCALE GENOMIC DNA]</scope>
    <source>
        <strain evidence="3">00978-12</strain>
    </source>
</reference>
<evidence type="ECO:0000313" key="3">
    <source>
        <dbReference type="EMBL" id="KAF4690472.1"/>
    </source>
</evidence>
<dbReference type="InterPro" id="IPR007717">
    <property type="entry name" value="NPL4_C"/>
</dbReference>
<dbReference type="InterPro" id="IPR033121">
    <property type="entry name" value="PEPTIDASE_A1"/>
</dbReference>
<comment type="similarity">
    <text evidence="1">Belongs to the peptidase A1 family.</text>
</comment>
<proteinExistence type="inferred from homology"/>
<dbReference type="InterPro" id="IPR001461">
    <property type="entry name" value="Aspartic_peptidase_A1"/>
</dbReference>
<dbReference type="SUPFAM" id="SSF50630">
    <property type="entry name" value="Acid proteases"/>
    <property type="match status" value="1"/>
</dbReference>
<dbReference type="CDD" id="cd05471">
    <property type="entry name" value="pepsin_like"/>
    <property type="match status" value="1"/>
</dbReference>
<dbReference type="AlphaFoldDB" id="A0A7J6P2Z6"/>
<dbReference type="GO" id="GO:0031625">
    <property type="term" value="F:ubiquitin protein ligase binding"/>
    <property type="evidence" value="ECO:0007669"/>
    <property type="project" value="TreeGrafter"/>
</dbReference>
<protein>
    <submittedName>
        <fullName evidence="3">Nuclear protein localization protein 4</fullName>
    </submittedName>
</protein>
<dbReference type="PANTHER" id="PTHR12710">
    <property type="entry name" value="NUCLEAR PROTEIN LOCALIZATION 4"/>
    <property type="match status" value="1"/>
</dbReference>
<dbReference type="Pfam" id="PF05021">
    <property type="entry name" value="NPL4"/>
    <property type="match status" value="1"/>
</dbReference>
<dbReference type="Gene3D" id="2.40.70.10">
    <property type="entry name" value="Acid Proteases"/>
    <property type="match status" value="2"/>
</dbReference>
<dbReference type="CDD" id="cd08061">
    <property type="entry name" value="MPN_NPL4"/>
    <property type="match status" value="1"/>
</dbReference>